<evidence type="ECO:0000256" key="5">
    <source>
        <dbReference type="ARBA" id="ARBA00022989"/>
    </source>
</evidence>
<feature type="binding site" description="axial binding residue" evidence="8">
    <location>
        <position position="117"/>
    </location>
    <ligand>
        <name>heme</name>
        <dbReference type="ChEBI" id="CHEBI:30413"/>
    </ligand>
    <ligandPart>
        <name>Fe</name>
        <dbReference type="ChEBI" id="CHEBI:18248"/>
    </ligandPart>
</feature>
<evidence type="ECO:0000313" key="11">
    <source>
        <dbReference type="Proteomes" id="UP000198656"/>
    </source>
</evidence>
<dbReference type="STRING" id="1121419.SAMN05443529_11793"/>
<dbReference type="NCBIfam" id="TIGR02046">
    <property type="entry name" value="sdhC_b558_fam"/>
    <property type="match status" value="1"/>
</dbReference>
<name>A0A1G8EPM3_9FIRM</name>
<evidence type="ECO:0000256" key="3">
    <source>
        <dbReference type="ARBA" id="ARBA00022692"/>
    </source>
</evidence>
<keyword evidence="2 8" id="KW-0349">Heme</keyword>
<evidence type="ECO:0000256" key="8">
    <source>
        <dbReference type="PIRSR" id="PIRSR000170-1"/>
    </source>
</evidence>
<comment type="subcellular location">
    <subcellularLocation>
        <location evidence="1">Membrane</location>
    </subcellularLocation>
</comment>
<dbReference type="CDD" id="cd03497">
    <property type="entry name" value="SQR_TypeB_1_TM"/>
    <property type="match status" value="1"/>
</dbReference>
<feature type="transmembrane region" description="Helical" evidence="9">
    <location>
        <begin position="55"/>
        <end position="77"/>
    </location>
</feature>
<dbReference type="InterPro" id="IPR000701">
    <property type="entry name" value="SuccDH_FuR_B_TM-su"/>
</dbReference>
<feature type="transmembrane region" description="Helical" evidence="9">
    <location>
        <begin position="141"/>
        <end position="165"/>
    </location>
</feature>
<dbReference type="SUPFAM" id="SSF81343">
    <property type="entry name" value="Fumarate reductase respiratory complex transmembrane subunits"/>
    <property type="match status" value="1"/>
</dbReference>
<dbReference type="EMBL" id="FNCP01000017">
    <property type="protein sequence ID" value="SDH71812.1"/>
    <property type="molecule type" value="Genomic_DNA"/>
</dbReference>
<dbReference type="RefSeq" id="WP_092334479.1">
    <property type="nucleotide sequence ID" value="NZ_FNCP01000017.1"/>
</dbReference>
<accession>A0A1G8EPM3</accession>
<feature type="transmembrane region" description="Helical" evidence="9">
    <location>
        <begin position="98"/>
        <end position="121"/>
    </location>
</feature>
<dbReference type="Proteomes" id="UP000198656">
    <property type="component" value="Unassembled WGS sequence"/>
</dbReference>
<evidence type="ECO:0000256" key="7">
    <source>
        <dbReference type="ARBA" id="ARBA00023136"/>
    </source>
</evidence>
<dbReference type="PIRSF" id="PIRSF000170">
    <property type="entry name" value="Succ_dh_cyt_b558"/>
    <property type="match status" value="1"/>
</dbReference>
<feature type="transmembrane region" description="Helical" evidence="9">
    <location>
        <begin position="12"/>
        <end position="35"/>
    </location>
</feature>
<evidence type="ECO:0000256" key="4">
    <source>
        <dbReference type="ARBA" id="ARBA00022723"/>
    </source>
</evidence>
<keyword evidence="4 8" id="KW-0479">Metal-binding</keyword>
<feature type="binding site" description="axial binding residue" evidence="8">
    <location>
        <position position="74"/>
    </location>
    <ligand>
        <name>heme</name>
        <dbReference type="ChEBI" id="CHEBI:30413"/>
    </ligand>
    <ligandPart>
        <name>Fe</name>
        <dbReference type="ChEBI" id="CHEBI:18248"/>
    </ligandPart>
</feature>
<evidence type="ECO:0000256" key="2">
    <source>
        <dbReference type="ARBA" id="ARBA00022617"/>
    </source>
</evidence>
<dbReference type="InterPro" id="IPR011138">
    <property type="entry name" value="Cytochrome_b-558"/>
</dbReference>
<keyword evidence="11" id="KW-1185">Reference proteome</keyword>
<protein>
    <submittedName>
        <fullName evidence="10">Succinate dehydrogenase subunit C</fullName>
    </submittedName>
</protein>
<evidence type="ECO:0000256" key="9">
    <source>
        <dbReference type="SAM" id="Phobius"/>
    </source>
</evidence>
<dbReference type="InterPro" id="IPR016002">
    <property type="entry name" value="Succ_DH_cyt_b558_Firmicute"/>
</dbReference>
<dbReference type="GO" id="GO:0046872">
    <property type="term" value="F:metal ion binding"/>
    <property type="evidence" value="ECO:0007669"/>
    <property type="project" value="UniProtKB-KW"/>
</dbReference>
<evidence type="ECO:0000313" key="10">
    <source>
        <dbReference type="EMBL" id="SDH71812.1"/>
    </source>
</evidence>
<feature type="transmembrane region" description="Helical" evidence="9">
    <location>
        <begin position="177"/>
        <end position="201"/>
    </location>
</feature>
<feature type="binding site" description="axial binding residue" evidence="8">
    <location>
        <position position="32"/>
    </location>
    <ligand>
        <name>heme</name>
        <dbReference type="ChEBI" id="CHEBI:30413"/>
    </ligand>
    <ligandPart>
        <name>Fe</name>
        <dbReference type="ChEBI" id="CHEBI:18248"/>
    </ligandPart>
</feature>
<evidence type="ECO:0000256" key="6">
    <source>
        <dbReference type="ARBA" id="ARBA00023004"/>
    </source>
</evidence>
<keyword evidence="5 9" id="KW-1133">Transmembrane helix</keyword>
<gene>
    <name evidence="10" type="ORF">SAMN05443529_11793</name>
</gene>
<dbReference type="AlphaFoldDB" id="A0A1G8EPM3"/>
<reference evidence="11" key="1">
    <citation type="submission" date="2016-10" db="EMBL/GenBank/DDBJ databases">
        <authorList>
            <person name="Varghese N."/>
            <person name="Submissions S."/>
        </authorList>
    </citation>
    <scope>NUCLEOTIDE SEQUENCE [LARGE SCALE GENOMIC DNA]</scope>
    <source>
        <strain evidence="11">DSM 8344</strain>
    </source>
</reference>
<keyword evidence="3 9" id="KW-0812">Transmembrane</keyword>
<feature type="binding site" description="axial binding residue" evidence="8">
    <location>
        <position position="154"/>
    </location>
    <ligand>
        <name>heme</name>
        <dbReference type="ChEBI" id="CHEBI:30413"/>
    </ligand>
    <ligandPart>
        <name>Fe</name>
        <dbReference type="ChEBI" id="CHEBI:18248"/>
    </ligandPart>
</feature>
<keyword evidence="6 8" id="KW-0408">Iron</keyword>
<proteinExistence type="predicted"/>
<dbReference type="InterPro" id="IPR034804">
    <property type="entry name" value="SQR/QFR_C/D"/>
</dbReference>
<dbReference type="Gene3D" id="1.20.1300.10">
    <property type="entry name" value="Fumarate reductase/succinate dehydrogenase, transmembrane subunit"/>
    <property type="match status" value="1"/>
</dbReference>
<keyword evidence="7 9" id="KW-0472">Membrane</keyword>
<sequence>MSLAQVSNHHFLIRRVHSLLGLVPIGFFLTFHLFLNLTALGGPKQYDLVINTMQSFPGIFIAELIVIFIPIAAHAIYGTWVVYTGQTNVLRYKYARNWFYLIQRISGLYTLVFVITHVYLLRFGEANFATLSEFMSQPLGLSFYVLGVLLAIFHFTNGLWAFAITWGLTVGPHSQRVWLYTLGVIFVLMSVIGMADIFAFLK</sequence>
<dbReference type="Pfam" id="PF01127">
    <property type="entry name" value="Sdh_cyt"/>
    <property type="match status" value="1"/>
</dbReference>
<dbReference type="OrthoDB" id="9789209at2"/>
<evidence type="ECO:0000256" key="1">
    <source>
        <dbReference type="ARBA" id="ARBA00004370"/>
    </source>
</evidence>
<dbReference type="GO" id="GO:0016020">
    <property type="term" value="C:membrane"/>
    <property type="evidence" value="ECO:0007669"/>
    <property type="project" value="UniProtKB-SubCell"/>
</dbReference>
<organism evidence="10 11">
    <name type="scientific">Desulfosporosinus hippei DSM 8344</name>
    <dbReference type="NCBI Taxonomy" id="1121419"/>
    <lineage>
        <taxon>Bacteria</taxon>
        <taxon>Bacillati</taxon>
        <taxon>Bacillota</taxon>
        <taxon>Clostridia</taxon>
        <taxon>Eubacteriales</taxon>
        <taxon>Desulfitobacteriaceae</taxon>
        <taxon>Desulfosporosinus</taxon>
    </lineage>
</organism>